<reference evidence="1" key="1">
    <citation type="submission" date="2022-05" db="EMBL/GenBank/DDBJ databases">
        <title>Chromosome-level genome of Chaenocephalus aceratus.</title>
        <authorList>
            <person name="Park H."/>
        </authorList>
    </citation>
    <scope>NUCLEOTIDE SEQUENCE</scope>
    <source>
        <strain evidence="1">KU_202001</strain>
    </source>
</reference>
<sequence>LGAGKLDTEGRGPCCSGKSQLQTAAKTSGLSSAQASGELAQVERFNSTKSALSHALTETIWAVQPQPQLAPGSLPAKTLSHLTEDLEHGDSVGPRAAPETTGNEHANWHHLMSHTIAS</sequence>
<organism evidence="1 2">
    <name type="scientific">Chaenocephalus aceratus</name>
    <name type="common">Blackfin icefish</name>
    <name type="synonym">Chaenichthys aceratus</name>
    <dbReference type="NCBI Taxonomy" id="36190"/>
    <lineage>
        <taxon>Eukaryota</taxon>
        <taxon>Metazoa</taxon>
        <taxon>Chordata</taxon>
        <taxon>Craniata</taxon>
        <taxon>Vertebrata</taxon>
        <taxon>Euteleostomi</taxon>
        <taxon>Actinopterygii</taxon>
        <taxon>Neopterygii</taxon>
        <taxon>Teleostei</taxon>
        <taxon>Neoteleostei</taxon>
        <taxon>Acanthomorphata</taxon>
        <taxon>Eupercaria</taxon>
        <taxon>Perciformes</taxon>
        <taxon>Notothenioidei</taxon>
        <taxon>Channichthyidae</taxon>
        <taxon>Chaenocephalus</taxon>
    </lineage>
</organism>
<feature type="non-terminal residue" evidence="1">
    <location>
        <position position="118"/>
    </location>
</feature>
<feature type="non-terminal residue" evidence="1">
    <location>
        <position position="1"/>
    </location>
</feature>
<proteinExistence type="predicted"/>
<protein>
    <submittedName>
        <fullName evidence="1">Uncharacterized protein</fullName>
    </submittedName>
</protein>
<accession>A0ACB9XT55</accession>
<dbReference type="EMBL" id="CM043787">
    <property type="protein sequence ID" value="KAI4830267.1"/>
    <property type="molecule type" value="Genomic_DNA"/>
</dbReference>
<evidence type="ECO:0000313" key="1">
    <source>
        <dbReference type="EMBL" id="KAI4830267.1"/>
    </source>
</evidence>
<keyword evidence="2" id="KW-1185">Reference proteome</keyword>
<gene>
    <name evidence="1" type="ORF">KUCAC02_001911</name>
</gene>
<evidence type="ECO:0000313" key="2">
    <source>
        <dbReference type="Proteomes" id="UP001057452"/>
    </source>
</evidence>
<comment type="caution">
    <text evidence="1">The sequence shown here is derived from an EMBL/GenBank/DDBJ whole genome shotgun (WGS) entry which is preliminary data.</text>
</comment>
<name>A0ACB9XT55_CHAAC</name>
<dbReference type="Proteomes" id="UP001057452">
    <property type="component" value="Chromosome 3"/>
</dbReference>